<accession>K1U070</accession>
<protein>
    <recommendedName>
        <fullName evidence="1">TOTE conflict system primase domain-containing protein</fullName>
    </recommendedName>
</protein>
<dbReference type="EMBL" id="AJWY01007127">
    <property type="protein sequence ID" value="EKC64916.1"/>
    <property type="molecule type" value="Genomic_DNA"/>
</dbReference>
<dbReference type="InterPro" id="IPR054347">
    <property type="entry name" value="TOTE_primase"/>
</dbReference>
<evidence type="ECO:0000259" key="1">
    <source>
        <dbReference type="Pfam" id="PF22548"/>
    </source>
</evidence>
<evidence type="ECO:0000313" key="2">
    <source>
        <dbReference type="EMBL" id="EKC64916.1"/>
    </source>
</evidence>
<feature type="domain" description="TOTE conflict system primase" evidence="1">
    <location>
        <begin position="10"/>
        <end position="174"/>
    </location>
</feature>
<name>K1U070_9ZZZZ</name>
<organism evidence="2">
    <name type="scientific">human gut metagenome</name>
    <dbReference type="NCBI Taxonomy" id="408170"/>
    <lineage>
        <taxon>unclassified sequences</taxon>
        <taxon>metagenomes</taxon>
        <taxon>organismal metagenomes</taxon>
    </lineage>
</organism>
<gene>
    <name evidence="2" type="ORF">LEA_10603</name>
</gene>
<dbReference type="AlphaFoldDB" id="K1U070"/>
<comment type="caution">
    <text evidence="2">The sequence shown here is derived from an EMBL/GenBank/DDBJ whole genome shotgun (WGS) entry which is preliminary data.</text>
</comment>
<sequence>MLQNEVTPQMVSFFYTYFRGRKDVYSVRSRPKDGKAGYFPVCTHFWDHKLCPKTTGQKIACRDCPNRSYKPLNIRALLAHLKGEREDSSDVVGIYPLLPDDTCYFLVFDFDDHEGTFQGSEKTASWRDEVDALRKICGLEQIDALVERSRSGQGAHVWIFFSETVSAQKARQFRYGSANKGRGGGQPEKLPRI</sequence>
<reference evidence="2" key="1">
    <citation type="journal article" date="2013" name="Environ. Microbiol.">
        <title>Microbiota from the distal guts of lean and obese adolescents exhibit partial functional redundancy besides clear differences in community structure.</title>
        <authorList>
            <person name="Ferrer M."/>
            <person name="Ruiz A."/>
            <person name="Lanza F."/>
            <person name="Haange S.B."/>
            <person name="Oberbach A."/>
            <person name="Till H."/>
            <person name="Bargiela R."/>
            <person name="Campoy C."/>
            <person name="Segura M.T."/>
            <person name="Richter M."/>
            <person name="von Bergen M."/>
            <person name="Seifert J."/>
            <person name="Suarez A."/>
        </authorList>
    </citation>
    <scope>NUCLEOTIDE SEQUENCE</scope>
</reference>
<dbReference type="Pfam" id="PF22548">
    <property type="entry name" value="AEP-TOTE"/>
    <property type="match status" value="1"/>
</dbReference>
<proteinExistence type="predicted"/>